<dbReference type="Gene3D" id="3.40.30.10">
    <property type="entry name" value="Glutaredoxin"/>
    <property type="match status" value="1"/>
</dbReference>
<evidence type="ECO:0000259" key="6">
    <source>
        <dbReference type="PROSITE" id="PS51352"/>
    </source>
</evidence>
<sequence length="162" mass="18069">MVAILYAGFHLNDPSRLPSALVGQRFPGFQLPELTSGKVLGHQTLLGEIRLVNVWATWCPTCLHEHTTLMDIRKATGLSIVGINYRDDGEKARRWLSLYGDPYDFTIVDANGDLGVELGVYGAPETFIVDADGIIRFRHVGDVNDRNWNREFLPILDSLTDG</sequence>
<gene>
    <name evidence="7" type="ORF">METZ01_LOCUS1126</name>
</gene>
<keyword evidence="5" id="KW-0676">Redox-active center</keyword>
<comment type="similarity">
    <text evidence="2">Belongs to the thioredoxin family. DsbE subfamily.</text>
</comment>
<evidence type="ECO:0000256" key="2">
    <source>
        <dbReference type="ARBA" id="ARBA00007758"/>
    </source>
</evidence>
<dbReference type="InterPro" id="IPR013740">
    <property type="entry name" value="Redoxin"/>
</dbReference>
<feature type="domain" description="Thioredoxin" evidence="6">
    <location>
        <begin position="20"/>
        <end position="161"/>
    </location>
</feature>
<dbReference type="EMBL" id="UINC01000060">
    <property type="protein sequence ID" value="SUZ48272.1"/>
    <property type="molecule type" value="Genomic_DNA"/>
</dbReference>
<dbReference type="PANTHER" id="PTHR42852:SF6">
    <property type="entry name" value="THIOL:DISULFIDE INTERCHANGE PROTEIN DSBE"/>
    <property type="match status" value="1"/>
</dbReference>
<evidence type="ECO:0000256" key="1">
    <source>
        <dbReference type="ARBA" id="ARBA00004196"/>
    </source>
</evidence>
<dbReference type="GO" id="GO:0017004">
    <property type="term" value="P:cytochrome complex assembly"/>
    <property type="evidence" value="ECO:0007669"/>
    <property type="project" value="UniProtKB-KW"/>
</dbReference>
<organism evidence="7">
    <name type="scientific">marine metagenome</name>
    <dbReference type="NCBI Taxonomy" id="408172"/>
    <lineage>
        <taxon>unclassified sequences</taxon>
        <taxon>metagenomes</taxon>
        <taxon>ecological metagenomes</taxon>
    </lineage>
</organism>
<keyword evidence="3" id="KW-0201">Cytochrome c-type biogenesis</keyword>
<dbReference type="GO" id="GO:0030288">
    <property type="term" value="C:outer membrane-bounded periplasmic space"/>
    <property type="evidence" value="ECO:0007669"/>
    <property type="project" value="InterPro"/>
</dbReference>
<dbReference type="InterPro" id="IPR017937">
    <property type="entry name" value="Thioredoxin_CS"/>
</dbReference>
<dbReference type="SUPFAM" id="SSF52833">
    <property type="entry name" value="Thioredoxin-like"/>
    <property type="match status" value="1"/>
</dbReference>
<dbReference type="InterPro" id="IPR036249">
    <property type="entry name" value="Thioredoxin-like_sf"/>
</dbReference>
<evidence type="ECO:0000256" key="5">
    <source>
        <dbReference type="ARBA" id="ARBA00023284"/>
    </source>
</evidence>
<accession>A0A381N102</accession>
<dbReference type="InterPro" id="IPR004799">
    <property type="entry name" value="Periplasmic_diS_OxRdtase_DsbE"/>
</dbReference>
<dbReference type="Pfam" id="PF08534">
    <property type="entry name" value="Redoxin"/>
    <property type="match status" value="1"/>
</dbReference>
<evidence type="ECO:0000313" key="7">
    <source>
        <dbReference type="EMBL" id="SUZ48272.1"/>
    </source>
</evidence>
<evidence type="ECO:0000256" key="3">
    <source>
        <dbReference type="ARBA" id="ARBA00022748"/>
    </source>
</evidence>
<dbReference type="PROSITE" id="PS00194">
    <property type="entry name" value="THIOREDOXIN_1"/>
    <property type="match status" value="1"/>
</dbReference>
<dbReference type="PANTHER" id="PTHR42852">
    <property type="entry name" value="THIOL:DISULFIDE INTERCHANGE PROTEIN DSBE"/>
    <property type="match status" value="1"/>
</dbReference>
<proteinExistence type="inferred from homology"/>
<name>A0A381N102_9ZZZZ</name>
<dbReference type="InterPro" id="IPR050553">
    <property type="entry name" value="Thioredoxin_ResA/DsbE_sf"/>
</dbReference>
<evidence type="ECO:0000256" key="4">
    <source>
        <dbReference type="ARBA" id="ARBA00023157"/>
    </source>
</evidence>
<dbReference type="AlphaFoldDB" id="A0A381N102"/>
<comment type="subcellular location">
    <subcellularLocation>
        <location evidence="1">Cell envelope</location>
    </subcellularLocation>
</comment>
<dbReference type="NCBIfam" id="TIGR00385">
    <property type="entry name" value="dsbE"/>
    <property type="match status" value="1"/>
</dbReference>
<protein>
    <recommendedName>
        <fullName evidence="6">Thioredoxin domain-containing protein</fullName>
    </recommendedName>
</protein>
<reference evidence="7" key="1">
    <citation type="submission" date="2018-05" db="EMBL/GenBank/DDBJ databases">
        <authorList>
            <person name="Lanie J.A."/>
            <person name="Ng W.-L."/>
            <person name="Kazmierczak K.M."/>
            <person name="Andrzejewski T.M."/>
            <person name="Davidsen T.M."/>
            <person name="Wayne K.J."/>
            <person name="Tettelin H."/>
            <person name="Glass J.I."/>
            <person name="Rusch D."/>
            <person name="Podicherti R."/>
            <person name="Tsui H.-C.T."/>
            <person name="Winkler M.E."/>
        </authorList>
    </citation>
    <scope>NUCLEOTIDE SEQUENCE</scope>
</reference>
<keyword evidence="4" id="KW-1015">Disulfide bond</keyword>
<dbReference type="GO" id="GO:0015036">
    <property type="term" value="F:disulfide oxidoreductase activity"/>
    <property type="evidence" value="ECO:0007669"/>
    <property type="project" value="InterPro"/>
</dbReference>
<dbReference type="InterPro" id="IPR013766">
    <property type="entry name" value="Thioredoxin_domain"/>
</dbReference>
<dbReference type="PROSITE" id="PS51352">
    <property type="entry name" value="THIOREDOXIN_2"/>
    <property type="match status" value="1"/>
</dbReference>